<dbReference type="PANTHER" id="PTHR30386">
    <property type="entry name" value="MEMBRANE FUSION SUBUNIT OF EMRAB-TOLC MULTIDRUG EFFLUX PUMP"/>
    <property type="match status" value="1"/>
</dbReference>
<dbReference type="PANTHER" id="PTHR30386:SF17">
    <property type="entry name" value="ALKALINE PROTEASE SECRETION PROTEIN APRE"/>
    <property type="match status" value="1"/>
</dbReference>
<dbReference type="AlphaFoldDB" id="A0AAV5NZ69"/>
<dbReference type="RefSeq" id="WP_185829962.1">
    <property type="nucleotide sequence ID" value="NZ_AP025145.1"/>
</dbReference>
<feature type="domain" description="AprE-like beta-barrel" evidence="12">
    <location>
        <begin position="323"/>
        <end position="410"/>
    </location>
</feature>
<name>A0AAV5NZ69_9VIBR</name>
<dbReference type="Gene3D" id="1.10.287.470">
    <property type="entry name" value="Helix hairpin bin"/>
    <property type="match status" value="1"/>
</dbReference>
<sequence length="435" mass="48895">MNDSTQLMTDNNRLIKRATIFLLLSLGLFAAWTWFAKLDSAAIASGIVIVESKRKSIEHLEGGIVAQVYVREGQKVEKGAPLIKISDITFQSRLKQTQLTWISRQIEYQRLLAERDDLARYVPSIDKVQFPHLALEIDTLIANQRSLFTSRMDMRTKELDIVDSRLKQTRNRRAFSSQMLAQRKQALEFLNDEIDMHDQLLAEGFTSRLKLLELKRSEVLLVSDIISVQAELDGQILSVSELEQQKSAIKQRNRSEVETQIAEVRNALITLEAELNLAKDVQARTVVKSPASGVVLGLKVNAAGEVVGAGESLMEIVPDNDSLIVEAIINPTDIDVVRIGQQALIRLSAFNFRTTPPVQGEVVYIDADRTNSDGEELSGFKVKVKLNSQEISNNPDLELYPGMPAEVYVLLEEKRPLDYLLEPLKVSLLRAFRES</sequence>
<comment type="subcellular location">
    <subcellularLocation>
        <location evidence="1 9">Cell inner membrane</location>
        <topology evidence="1 9">Single-pass membrane protein</topology>
    </subcellularLocation>
</comment>
<comment type="caution">
    <text evidence="13">The sequence shown here is derived from an EMBL/GenBank/DDBJ whole genome shotgun (WGS) entry which is preliminary data.</text>
</comment>
<organism evidence="13 14">
    <name type="scientific">Vibrio penaeicida</name>
    <dbReference type="NCBI Taxonomy" id="104609"/>
    <lineage>
        <taxon>Bacteria</taxon>
        <taxon>Pseudomonadati</taxon>
        <taxon>Pseudomonadota</taxon>
        <taxon>Gammaproteobacteria</taxon>
        <taxon>Vibrionales</taxon>
        <taxon>Vibrionaceae</taxon>
        <taxon>Vibrio</taxon>
    </lineage>
</organism>
<evidence type="ECO:0000313" key="13">
    <source>
        <dbReference type="EMBL" id="GLQ75755.1"/>
    </source>
</evidence>
<evidence type="ECO:0000256" key="2">
    <source>
        <dbReference type="ARBA" id="ARBA00009477"/>
    </source>
</evidence>
<feature type="domain" description="AprE-like long alpha-helical hairpin" evidence="11">
    <location>
        <begin position="91"/>
        <end position="281"/>
    </location>
</feature>
<dbReference type="Proteomes" id="UP001156690">
    <property type="component" value="Unassembled WGS sequence"/>
</dbReference>
<dbReference type="GO" id="GO:0005886">
    <property type="term" value="C:plasma membrane"/>
    <property type="evidence" value="ECO:0007669"/>
    <property type="project" value="UniProtKB-SubCell"/>
</dbReference>
<keyword evidence="14" id="KW-1185">Reference proteome</keyword>
<dbReference type="NCBIfam" id="TIGR01843">
    <property type="entry name" value="type_I_hlyD"/>
    <property type="match status" value="1"/>
</dbReference>
<dbReference type="Gene3D" id="2.40.50.100">
    <property type="match status" value="1"/>
</dbReference>
<dbReference type="EMBL" id="BSNX01000075">
    <property type="protein sequence ID" value="GLQ75755.1"/>
    <property type="molecule type" value="Genomic_DNA"/>
</dbReference>
<evidence type="ECO:0000256" key="4">
    <source>
        <dbReference type="ARBA" id="ARBA00022475"/>
    </source>
</evidence>
<dbReference type="Pfam" id="PF26002">
    <property type="entry name" value="Beta-barrel_AprE"/>
    <property type="match status" value="1"/>
</dbReference>
<proteinExistence type="inferred from homology"/>
<evidence type="ECO:0000259" key="11">
    <source>
        <dbReference type="Pfam" id="PF25994"/>
    </source>
</evidence>
<dbReference type="Gene3D" id="2.40.30.170">
    <property type="match status" value="1"/>
</dbReference>
<keyword evidence="10" id="KW-0175">Coiled coil</keyword>
<dbReference type="Pfam" id="PF25994">
    <property type="entry name" value="HH_AprE"/>
    <property type="match status" value="1"/>
</dbReference>
<comment type="similarity">
    <text evidence="2 9">Belongs to the membrane fusion protein (MFP) (TC 8.A.1) family.</text>
</comment>
<evidence type="ECO:0000259" key="12">
    <source>
        <dbReference type="Pfam" id="PF26002"/>
    </source>
</evidence>
<dbReference type="SUPFAM" id="SSF111369">
    <property type="entry name" value="HlyD-like secretion proteins"/>
    <property type="match status" value="1"/>
</dbReference>
<reference evidence="14" key="1">
    <citation type="journal article" date="2019" name="Int. J. Syst. Evol. Microbiol.">
        <title>The Global Catalogue of Microorganisms (GCM) 10K type strain sequencing project: providing services to taxonomists for standard genome sequencing and annotation.</title>
        <authorList>
            <consortium name="The Broad Institute Genomics Platform"/>
            <consortium name="The Broad Institute Genome Sequencing Center for Infectious Disease"/>
            <person name="Wu L."/>
            <person name="Ma J."/>
        </authorList>
    </citation>
    <scope>NUCLEOTIDE SEQUENCE [LARGE SCALE GENOMIC DNA]</scope>
    <source>
        <strain evidence="14">NBRC 15640</strain>
    </source>
</reference>
<evidence type="ECO:0000256" key="7">
    <source>
        <dbReference type="ARBA" id="ARBA00022989"/>
    </source>
</evidence>
<evidence type="ECO:0000256" key="9">
    <source>
        <dbReference type="RuleBase" id="RU365093"/>
    </source>
</evidence>
<accession>A0AAV5NZ69</accession>
<keyword evidence="6" id="KW-0812">Transmembrane</keyword>
<keyword evidence="7" id="KW-1133">Transmembrane helix</keyword>
<keyword evidence="5 9" id="KW-0997">Cell inner membrane</keyword>
<evidence type="ECO:0000256" key="3">
    <source>
        <dbReference type="ARBA" id="ARBA00022448"/>
    </source>
</evidence>
<dbReference type="InterPro" id="IPR050739">
    <property type="entry name" value="MFP"/>
</dbReference>
<evidence type="ECO:0000256" key="6">
    <source>
        <dbReference type="ARBA" id="ARBA00022692"/>
    </source>
</evidence>
<keyword evidence="4 9" id="KW-1003">Cell membrane</keyword>
<evidence type="ECO:0000256" key="5">
    <source>
        <dbReference type="ARBA" id="ARBA00022519"/>
    </source>
</evidence>
<dbReference type="InterPro" id="IPR058781">
    <property type="entry name" value="HH_AprE-like"/>
</dbReference>
<protein>
    <recommendedName>
        <fullName evidence="9">Membrane fusion protein (MFP) family protein</fullName>
    </recommendedName>
</protein>
<dbReference type="GO" id="GO:0015031">
    <property type="term" value="P:protein transport"/>
    <property type="evidence" value="ECO:0007669"/>
    <property type="project" value="InterPro"/>
</dbReference>
<feature type="coiled-coil region" evidence="10">
    <location>
        <begin position="254"/>
        <end position="281"/>
    </location>
</feature>
<evidence type="ECO:0000313" key="14">
    <source>
        <dbReference type="Proteomes" id="UP001156690"/>
    </source>
</evidence>
<keyword evidence="8" id="KW-0472">Membrane</keyword>
<dbReference type="PRINTS" id="PR01490">
    <property type="entry name" value="RTXTOXIND"/>
</dbReference>
<gene>
    <name evidence="13" type="ORF">GCM10007932_51180</name>
</gene>
<keyword evidence="3 9" id="KW-0813">Transport</keyword>
<evidence type="ECO:0000256" key="1">
    <source>
        <dbReference type="ARBA" id="ARBA00004377"/>
    </source>
</evidence>
<dbReference type="InterPro" id="IPR058982">
    <property type="entry name" value="Beta-barrel_AprE"/>
</dbReference>
<evidence type="ECO:0000256" key="10">
    <source>
        <dbReference type="SAM" id="Coils"/>
    </source>
</evidence>
<evidence type="ECO:0000256" key="8">
    <source>
        <dbReference type="ARBA" id="ARBA00023136"/>
    </source>
</evidence>
<dbReference type="InterPro" id="IPR010129">
    <property type="entry name" value="T1SS_HlyD"/>
</dbReference>